<feature type="compositionally biased region" description="Basic and acidic residues" evidence="7">
    <location>
        <begin position="593"/>
        <end position="602"/>
    </location>
</feature>
<keyword evidence="6" id="KW-0966">Cell projection</keyword>
<feature type="compositionally biased region" description="Acidic residues" evidence="7">
    <location>
        <begin position="41"/>
        <end position="55"/>
    </location>
</feature>
<accession>A0AAJ7REE6</accession>
<keyword evidence="5" id="KW-0969">Cilium</keyword>
<dbReference type="RefSeq" id="XP_024939368.1">
    <property type="nucleotide sequence ID" value="XM_025083600.1"/>
</dbReference>
<reference evidence="9" key="1">
    <citation type="submission" date="2025-08" db="UniProtKB">
        <authorList>
            <consortium name="RefSeq"/>
        </authorList>
    </citation>
    <scope>IDENTIFICATION</scope>
</reference>
<dbReference type="InterPro" id="IPR042814">
    <property type="entry name" value="Morn5"/>
</dbReference>
<comment type="subcellular location">
    <subcellularLocation>
        <location evidence="1">Cell projection</location>
        <location evidence="1">Cilium</location>
        <location evidence="1">Flagellum</location>
    </subcellularLocation>
</comment>
<gene>
    <name evidence="9" type="primary">LOC107266312</name>
</gene>
<feature type="compositionally biased region" description="Basic and acidic residues" evidence="7">
    <location>
        <begin position="613"/>
        <end position="626"/>
    </location>
</feature>
<feature type="compositionally biased region" description="Basic and acidic residues" evidence="7">
    <location>
        <begin position="794"/>
        <end position="805"/>
    </location>
</feature>
<evidence type="ECO:0000256" key="2">
    <source>
        <dbReference type="ARBA" id="ARBA00016322"/>
    </source>
</evidence>
<dbReference type="PANTHER" id="PTHR46437">
    <property type="entry name" value="MORN REPEAT-CONTAINING PROTEIN 5"/>
    <property type="match status" value="1"/>
</dbReference>
<dbReference type="InterPro" id="IPR003409">
    <property type="entry name" value="MORN"/>
</dbReference>
<dbReference type="SMART" id="SM00698">
    <property type="entry name" value="MORN"/>
    <property type="match status" value="1"/>
</dbReference>
<evidence type="ECO:0000256" key="7">
    <source>
        <dbReference type="SAM" id="MobiDB-lite"/>
    </source>
</evidence>
<dbReference type="GeneID" id="107266312"/>
<proteinExistence type="predicted"/>
<evidence type="ECO:0000256" key="4">
    <source>
        <dbReference type="ARBA" id="ARBA00022846"/>
    </source>
</evidence>
<keyword evidence="4" id="KW-0282">Flagellum</keyword>
<name>A0AAJ7REE6_CEPCN</name>
<dbReference type="Proteomes" id="UP000694920">
    <property type="component" value="Unplaced"/>
</dbReference>
<keyword evidence="3" id="KW-0677">Repeat</keyword>
<keyword evidence="8" id="KW-1185">Reference proteome</keyword>
<evidence type="ECO:0000256" key="1">
    <source>
        <dbReference type="ARBA" id="ARBA00004230"/>
    </source>
</evidence>
<sequence>MIVHLDSFGFLCAPLDSCKHYSSTSGVPSDAEITVVPEVEKDSEETNEIMADDENPSDKNINVDTSSMKTNLEKESVEPVGSDLPEIDVELIGDVINTIGEVHFVTGSSYQGTWDAVGMTGTGRYVMSHGVAYEGQFRNNMFHGKGTLRWPQNQRIDGTWKYGKLQEYSFTFGDGLEFESSNWKYCEFPDRRFHISPNIEVQPAGRSLKTRVQPTRLLPPGCYDTGDGVFDPRTYCVTSYDNPKKVLRIPKKDERDWIVANCRKASYEPTGYRSDLKKACKEDVSGQKNIPFSKESPDDWWQRMTTFERDLGVSSDNEELKGRSEYGEYDDAVIRPTTCACRGFGKLGESCYCIYLQDSRSQSSDGEGEEYKDDLQKGREISCDEMNDFDGENSWKLLGTVCGPTKSTHTLVRDFEIKSSAHWSDEENIWNDNIEEKILYEIKTEIPKKSEKMDSVSLKQSKEETIQEKEDSIEKIFDYINEEREADWQEMEEETIPNNKNMEEKESENEILSRILESKLKEANKKVEGTVEIQNERNINKDEEEGREKNIERKSMFNEFFAIEEEQMEYEEIDETDSVAEIKQVQQMEEIEKAKESSKAEQIEEIDQVEDNGEIRKTSKVMETKKNTGGYPTSKNKKEKNLKSGSEFSWQSKKKVAPIAALEKQQNRDGQLREKIKDDNKMKKEIELHDKNFFESEQLIFQDKLQRGEKLEVEEKELDEIEEEKLRRRMSFFEQTIPRANEEKLFPDFRSPLCNIEFVRKSCDADVCMKKSSESIHPPKKCRADRLPVNVPAKRQELQRDKHTN</sequence>
<dbReference type="GO" id="GO:0031514">
    <property type="term" value="C:motile cilium"/>
    <property type="evidence" value="ECO:0007669"/>
    <property type="project" value="UniProtKB-SubCell"/>
</dbReference>
<feature type="region of interest" description="Disordered" evidence="7">
    <location>
        <begin position="40"/>
        <end position="62"/>
    </location>
</feature>
<evidence type="ECO:0000256" key="3">
    <source>
        <dbReference type="ARBA" id="ARBA00022737"/>
    </source>
</evidence>
<feature type="compositionally biased region" description="Acidic residues" evidence="7">
    <location>
        <begin position="603"/>
        <end position="612"/>
    </location>
</feature>
<feature type="region of interest" description="Disordered" evidence="7">
    <location>
        <begin position="772"/>
        <end position="805"/>
    </location>
</feature>
<dbReference type="SUPFAM" id="SSF82185">
    <property type="entry name" value="Histone H3 K4-specific methyltransferase SET7/9 N-terminal domain"/>
    <property type="match status" value="1"/>
</dbReference>
<evidence type="ECO:0000313" key="8">
    <source>
        <dbReference type="Proteomes" id="UP000694920"/>
    </source>
</evidence>
<evidence type="ECO:0000256" key="5">
    <source>
        <dbReference type="ARBA" id="ARBA00023069"/>
    </source>
</evidence>
<dbReference type="Pfam" id="PF02493">
    <property type="entry name" value="MORN"/>
    <property type="match status" value="1"/>
</dbReference>
<evidence type="ECO:0000256" key="6">
    <source>
        <dbReference type="ARBA" id="ARBA00023273"/>
    </source>
</evidence>
<feature type="region of interest" description="Disordered" evidence="7">
    <location>
        <begin position="593"/>
        <end position="650"/>
    </location>
</feature>
<dbReference type="Gene3D" id="2.20.110.10">
    <property type="entry name" value="Histone H3 K4-specific methyltransferase SET7/9 N-terminal domain"/>
    <property type="match status" value="1"/>
</dbReference>
<protein>
    <recommendedName>
        <fullName evidence="2">MORN repeat-containing protein 5</fullName>
    </recommendedName>
</protein>
<dbReference type="AlphaFoldDB" id="A0AAJ7REE6"/>
<dbReference type="PANTHER" id="PTHR46437:SF1">
    <property type="entry name" value="MORN REPEAT-CONTAINING PROTEIN 5"/>
    <property type="match status" value="1"/>
</dbReference>
<evidence type="ECO:0000313" key="9">
    <source>
        <dbReference type="RefSeq" id="XP_024939368.1"/>
    </source>
</evidence>
<organism evidence="8 9">
    <name type="scientific">Cephus cinctus</name>
    <name type="common">Wheat stem sawfly</name>
    <dbReference type="NCBI Taxonomy" id="211228"/>
    <lineage>
        <taxon>Eukaryota</taxon>
        <taxon>Metazoa</taxon>
        <taxon>Ecdysozoa</taxon>
        <taxon>Arthropoda</taxon>
        <taxon>Hexapoda</taxon>
        <taxon>Insecta</taxon>
        <taxon>Pterygota</taxon>
        <taxon>Neoptera</taxon>
        <taxon>Endopterygota</taxon>
        <taxon>Hymenoptera</taxon>
        <taxon>Cephoidea</taxon>
        <taxon>Cephidae</taxon>
        <taxon>Cephus</taxon>
    </lineage>
</organism>